<dbReference type="Gene3D" id="1.10.405.10">
    <property type="entry name" value="Guanine Nucleotide Dissociation Inhibitor, domain 1"/>
    <property type="match status" value="1"/>
</dbReference>
<accession>A0A2S4L3R5</accession>
<dbReference type="InterPro" id="IPR036188">
    <property type="entry name" value="FAD/NAD-bd_sf"/>
</dbReference>
<dbReference type="Pfam" id="PF13450">
    <property type="entry name" value="NAD_binding_8"/>
    <property type="match status" value="1"/>
</dbReference>
<dbReference type="PANTHER" id="PTHR42923:SF42">
    <property type="entry name" value="AMINE OXIDASE DOMAIN-CONTAINING PROTEIN"/>
    <property type="match status" value="1"/>
</dbReference>
<comment type="caution">
    <text evidence="2">The sequence shown here is derived from an EMBL/GenBank/DDBJ whole genome shotgun (WGS) entry which is preliminary data.</text>
</comment>
<dbReference type="SUPFAM" id="SSF51905">
    <property type="entry name" value="FAD/NAD(P)-binding domain"/>
    <property type="match status" value="1"/>
</dbReference>
<dbReference type="EMBL" id="PKSG01000277">
    <property type="protein sequence ID" value="POR37080.1"/>
    <property type="molecule type" value="Genomic_DNA"/>
</dbReference>
<dbReference type="GO" id="GO:0016491">
    <property type="term" value="F:oxidoreductase activity"/>
    <property type="evidence" value="ECO:0007669"/>
    <property type="project" value="InterPro"/>
</dbReference>
<reference evidence="2 3" key="1">
    <citation type="submission" date="2018-01" db="EMBL/GenBank/DDBJ databases">
        <title>Harnessing the power of phylogenomics to disentangle the directionality and signatures of interkingdom host jumping in the parasitic fungal genus Tolypocladium.</title>
        <authorList>
            <person name="Quandt C.A."/>
            <person name="Patterson W."/>
            <person name="Spatafora J.W."/>
        </authorList>
    </citation>
    <scope>NUCLEOTIDE SEQUENCE [LARGE SCALE GENOMIC DNA]</scope>
    <source>
        <strain evidence="2 3">NRBC 100945</strain>
    </source>
</reference>
<evidence type="ECO:0000313" key="2">
    <source>
        <dbReference type="EMBL" id="POR37080.1"/>
    </source>
</evidence>
<dbReference type="Gene3D" id="3.90.660.10">
    <property type="match status" value="1"/>
</dbReference>
<dbReference type="OrthoDB" id="5977668at2759"/>
<keyword evidence="3" id="KW-1185">Reference proteome</keyword>
<dbReference type="InterPro" id="IPR002937">
    <property type="entry name" value="Amino_oxidase"/>
</dbReference>
<protein>
    <recommendedName>
        <fullName evidence="1">Amine oxidase domain-containing protein</fullName>
    </recommendedName>
</protein>
<gene>
    <name evidence="2" type="ORF">TPAR_02726</name>
</gene>
<name>A0A2S4L3R5_9HYPO</name>
<dbReference type="Gene3D" id="3.50.50.60">
    <property type="entry name" value="FAD/NAD(P)-binding domain"/>
    <property type="match status" value="2"/>
</dbReference>
<evidence type="ECO:0000259" key="1">
    <source>
        <dbReference type="Pfam" id="PF01593"/>
    </source>
</evidence>
<dbReference type="STRING" id="94208.A0A2S4L3R5"/>
<evidence type="ECO:0000313" key="3">
    <source>
        <dbReference type="Proteomes" id="UP000237481"/>
    </source>
</evidence>
<organism evidence="2 3">
    <name type="scientific">Tolypocladium paradoxum</name>
    <dbReference type="NCBI Taxonomy" id="94208"/>
    <lineage>
        <taxon>Eukaryota</taxon>
        <taxon>Fungi</taxon>
        <taxon>Dikarya</taxon>
        <taxon>Ascomycota</taxon>
        <taxon>Pezizomycotina</taxon>
        <taxon>Sordariomycetes</taxon>
        <taxon>Hypocreomycetidae</taxon>
        <taxon>Hypocreales</taxon>
        <taxon>Ophiocordycipitaceae</taxon>
        <taxon>Tolypocladium</taxon>
    </lineage>
</organism>
<sequence>MAQFAAQAESRVARKTSVAIIGTGLAGLTTAHLLQNDKQQRYRVTLFEQADTLSFDAASVAIRNEKTRAVERIDLPMRACAGGYYANLMRMYAYLGIPLHPVRFLFVFAKPLSTSQSRPCEATRPGDAGSAPGSYFVHASNLHQTPPPWPANRGLVPHVVEILYLIICHFWFSAVCFLVPPITTARPQPRGSDGPVSEGGETFAEYLKRTWLPRRYVSHYLLPLMSSVSTCDHADLLAFPASDVVNYKKLSHGQQHYAVCGGVHQVQSRLARGMDDIRLASRVVSVEEDDGRVLVRWQSKRDTDGHVALQCFDRVVLAVSPDVAGRIFSPLATTLERMPTKRVESSVLSPQLGDFSLAGGEDLSRECSHHGDDASPSQVITFRTLFSENGSRTEALHAMPGGVLVSTSPLEPTTHSKAMLQTAKFTRTLRTPQSRAITQRIMGLNRPDAVNEKTDGSSQAGWVNGEGSVWLTGSWCWDGMVLLEGCVVSAMRVAEDFGVGVPWQDGPVRA</sequence>
<dbReference type="InterPro" id="IPR050464">
    <property type="entry name" value="Zeta_carotene_desat/Oxidored"/>
</dbReference>
<dbReference type="Pfam" id="PF01593">
    <property type="entry name" value="Amino_oxidase"/>
    <property type="match status" value="1"/>
</dbReference>
<dbReference type="Proteomes" id="UP000237481">
    <property type="component" value="Unassembled WGS sequence"/>
</dbReference>
<proteinExistence type="predicted"/>
<dbReference type="AlphaFoldDB" id="A0A2S4L3R5"/>
<dbReference type="PANTHER" id="PTHR42923">
    <property type="entry name" value="PROTOPORPHYRINOGEN OXIDASE"/>
    <property type="match status" value="1"/>
</dbReference>
<feature type="domain" description="Amine oxidase" evidence="1">
    <location>
        <begin position="251"/>
        <end position="334"/>
    </location>
</feature>